<reference evidence="2" key="2">
    <citation type="submission" date="2020-12" db="EMBL/GenBank/DDBJ databases">
        <title>New Spironucleus salmonicida genome in near-complete chromosomes.</title>
        <authorList>
            <person name="Xu F."/>
            <person name="Kurt Z."/>
            <person name="Jimenez-Gonzalez A."/>
            <person name="Astvaldsson A."/>
            <person name="Andersson J.O."/>
            <person name="Svard S.G."/>
        </authorList>
    </citation>
    <scope>NUCLEOTIDE SEQUENCE</scope>
    <source>
        <strain evidence="2">ATCC 50377</strain>
    </source>
</reference>
<dbReference type="VEuPathDB" id="GiardiaDB:SS50377_24154"/>
<sequence length="257" mass="28864">MSKAKKPEQTLKERVGSLYLAYRASSLPTQLKDLQDHFALDSETNSAHQAQLDFHNLTLSRAKALDLPYPVFFIVHRLVLIYFATPIPTEDLRALTLTVFSLLTRQHDAEYPVFDDFEEADDQHARVSAKEATLAPEIFSSVSLVGKQSDDPKKPLRRTLVRLGDAQASQCLQLCGQMLAQRALFRASLGANQTRICGVQTVRAPCVPFCKDLSPLSQGFKWRAVDRLELVVREAVKEKAARMWEELQEAARPASVK</sequence>
<evidence type="ECO:0000313" key="2">
    <source>
        <dbReference type="EMBL" id="KAH0574204.1"/>
    </source>
</evidence>
<organism evidence="1">
    <name type="scientific">Spironucleus salmonicida</name>
    <dbReference type="NCBI Taxonomy" id="348837"/>
    <lineage>
        <taxon>Eukaryota</taxon>
        <taxon>Metamonada</taxon>
        <taxon>Diplomonadida</taxon>
        <taxon>Hexamitidae</taxon>
        <taxon>Hexamitinae</taxon>
        <taxon>Spironucleus</taxon>
    </lineage>
</organism>
<name>V6LZ64_9EUKA</name>
<evidence type="ECO:0000313" key="4">
    <source>
        <dbReference type="Proteomes" id="UP000018208"/>
    </source>
</evidence>
<dbReference type="EMBL" id="KI545966">
    <property type="protein sequence ID" value="EST49031.1"/>
    <property type="molecule type" value="Genomic_DNA"/>
</dbReference>
<accession>V6LZ64</accession>
<dbReference type="VEuPathDB" id="GiardiaDB:SS50377_24151"/>
<dbReference type="AlphaFoldDB" id="V6LZ64"/>
<protein>
    <submittedName>
        <fullName evidence="1">Uncharacterized protein</fullName>
    </submittedName>
</protein>
<proteinExistence type="predicted"/>
<dbReference type="Proteomes" id="UP000018208">
    <property type="component" value="Unassembled WGS sequence"/>
</dbReference>
<dbReference type="EMBL" id="AUWU02000004">
    <property type="protein sequence ID" value="KAH0574207.1"/>
    <property type="molecule type" value="Genomic_DNA"/>
</dbReference>
<reference evidence="1 2" key="1">
    <citation type="journal article" date="2014" name="PLoS Genet.">
        <title>The Genome of Spironucleus salmonicida Highlights a Fish Pathogen Adapted to Fluctuating Environments.</title>
        <authorList>
            <person name="Xu F."/>
            <person name="Jerlstrom-Hultqvist J."/>
            <person name="Einarsson E."/>
            <person name="Astvaldsson A."/>
            <person name="Svard S.G."/>
            <person name="Andersson J.O."/>
        </authorList>
    </citation>
    <scope>NUCLEOTIDE SEQUENCE</scope>
    <source>
        <strain evidence="2">ATCC 50377</strain>
    </source>
</reference>
<gene>
    <name evidence="1" type="ORF">SS50377_10729</name>
    <name evidence="2" type="ORF">SS50377_24151</name>
    <name evidence="3" type="ORF">SS50377_24154</name>
</gene>
<evidence type="ECO:0000313" key="1">
    <source>
        <dbReference type="EMBL" id="EST49031.1"/>
    </source>
</evidence>
<evidence type="ECO:0000313" key="3">
    <source>
        <dbReference type="EMBL" id="KAH0574207.1"/>
    </source>
</evidence>
<keyword evidence="4" id="KW-1185">Reference proteome</keyword>
<dbReference type="EMBL" id="AUWU02000004">
    <property type="protein sequence ID" value="KAH0574204.1"/>
    <property type="molecule type" value="Genomic_DNA"/>
</dbReference>